<dbReference type="Proteomes" id="UP001165289">
    <property type="component" value="Unassembled WGS sequence"/>
</dbReference>
<name>A0AAV7KC02_9METZ</name>
<dbReference type="AlphaFoldDB" id="A0AAV7KC02"/>
<proteinExistence type="inferred from homology"/>
<evidence type="ECO:0000256" key="1">
    <source>
        <dbReference type="ARBA" id="ARBA00008575"/>
    </source>
</evidence>
<evidence type="ECO:0000313" key="7">
    <source>
        <dbReference type="EMBL" id="KAI6657604.1"/>
    </source>
</evidence>
<accession>A0AAV7KC02</accession>
<keyword evidence="7" id="KW-0067">ATP-binding</keyword>
<dbReference type="InterPro" id="IPR027417">
    <property type="entry name" value="P-loop_NTPase"/>
</dbReference>
<dbReference type="Gene3D" id="3.40.50.300">
    <property type="entry name" value="P-loop containing nucleotide triphosphate hydrolases"/>
    <property type="match status" value="1"/>
</dbReference>
<sequence>MNNASVENFDLSNTGCGKSALIKAIAGIWTHKDGTVSTWKPLQPPDAIFIPQTPYLSSGTIVDQVIYPLRSTQVTINREQVLTAITAANLSHLLDRFDTEEYLSLPQWNELSPGEKQRIYFARLFYHRPILAVLDEATSSTDEDTEIQMYQKCIDLTITLLSVGHRSSLKKFHKKIISINRGGGWSLKYLD</sequence>
<dbReference type="SUPFAM" id="SSF52540">
    <property type="entry name" value="P-loop containing nucleoside triphosphate hydrolases"/>
    <property type="match status" value="1"/>
</dbReference>
<dbReference type="EMBL" id="JAKMXF010000111">
    <property type="protein sequence ID" value="KAI6657604.1"/>
    <property type="molecule type" value="Genomic_DNA"/>
</dbReference>
<comment type="caution">
    <text evidence="7">The sequence shown here is derived from an EMBL/GenBank/DDBJ whole genome shotgun (WGS) entry which is preliminary data.</text>
</comment>
<dbReference type="InterPro" id="IPR003439">
    <property type="entry name" value="ABC_transporter-like_ATP-bd"/>
</dbReference>
<keyword evidence="3" id="KW-0812">Transmembrane</keyword>
<protein>
    <submittedName>
        <fullName evidence="7">ATP-binding cassette sub-family D member 4-like isoform X1</fullName>
    </submittedName>
</protein>
<dbReference type="GO" id="GO:0042626">
    <property type="term" value="F:ATPase-coupled transmembrane transporter activity"/>
    <property type="evidence" value="ECO:0007669"/>
    <property type="project" value="TreeGrafter"/>
</dbReference>
<dbReference type="InterPro" id="IPR050835">
    <property type="entry name" value="ABC_transporter_sub-D"/>
</dbReference>
<evidence type="ECO:0000256" key="2">
    <source>
        <dbReference type="ARBA" id="ARBA00022448"/>
    </source>
</evidence>
<dbReference type="GO" id="GO:0005778">
    <property type="term" value="C:peroxisomal membrane"/>
    <property type="evidence" value="ECO:0007669"/>
    <property type="project" value="TreeGrafter"/>
</dbReference>
<keyword evidence="4" id="KW-1133">Transmembrane helix</keyword>
<dbReference type="GO" id="GO:0005324">
    <property type="term" value="F:long-chain fatty acid transmembrane transporter activity"/>
    <property type="evidence" value="ECO:0007669"/>
    <property type="project" value="TreeGrafter"/>
</dbReference>
<dbReference type="Pfam" id="PF00005">
    <property type="entry name" value="ABC_tran"/>
    <property type="match status" value="1"/>
</dbReference>
<evidence type="ECO:0000259" key="6">
    <source>
        <dbReference type="Pfam" id="PF00005"/>
    </source>
</evidence>
<keyword evidence="5" id="KW-0472">Membrane</keyword>
<evidence type="ECO:0000256" key="4">
    <source>
        <dbReference type="ARBA" id="ARBA00022989"/>
    </source>
</evidence>
<comment type="similarity">
    <text evidence="1">Belongs to the ABC transporter superfamily. ABCD family. Peroxisomal fatty acyl CoA transporter (TC 3.A.1.203) subfamily.</text>
</comment>
<feature type="domain" description="ABC transporter" evidence="6">
    <location>
        <begin position="14"/>
        <end position="139"/>
    </location>
</feature>
<dbReference type="GO" id="GO:0015910">
    <property type="term" value="P:long-chain fatty acid import into peroxisome"/>
    <property type="evidence" value="ECO:0007669"/>
    <property type="project" value="TreeGrafter"/>
</dbReference>
<dbReference type="GO" id="GO:0016887">
    <property type="term" value="F:ATP hydrolysis activity"/>
    <property type="evidence" value="ECO:0007669"/>
    <property type="project" value="InterPro"/>
</dbReference>
<dbReference type="GO" id="GO:0006635">
    <property type="term" value="P:fatty acid beta-oxidation"/>
    <property type="evidence" value="ECO:0007669"/>
    <property type="project" value="TreeGrafter"/>
</dbReference>
<dbReference type="PANTHER" id="PTHR11384:SF59">
    <property type="entry name" value="LYSOSOMAL COBALAMIN TRANSPORTER ABCD4"/>
    <property type="match status" value="1"/>
</dbReference>
<keyword evidence="8" id="KW-1185">Reference proteome</keyword>
<evidence type="ECO:0000313" key="8">
    <source>
        <dbReference type="Proteomes" id="UP001165289"/>
    </source>
</evidence>
<keyword evidence="2" id="KW-0813">Transport</keyword>
<gene>
    <name evidence="7" type="ORF">LOD99_347</name>
</gene>
<evidence type="ECO:0000256" key="3">
    <source>
        <dbReference type="ARBA" id="ARBA00022692"/>
    </source>
</evidence>
<dbReference type="GO" id="GO:0005524">
    <property type="term" value="F:ATP binding"/>
    <property type="evidence" value="ECO:0007669"/>
    <property type="project" value="UniProtKB-KW"/>
</dbReference>
<reference evidence="7 8" key="1">
    <citation type="journal article" date="2023" name="BMC Biol.">
        <title>The compact genome of the sponge Oopsacas minuta (Hexactinellida) is lacking key metazoan core genes.</title>
        <authorList>
            <person name="Santini S."/>
            <person name="Schenkelaars Q."/>
            <person name="Jourda C."/>
            <person name="Duchesne M."/>
            <person name="Belahbib H."/>
            <person name="Rocher C."/>
            <person name="Selva M."/>
            <person name="Riesgo A."/>
            <person name="Vervoort M."/>
            <person name="Leys S.P."/>
            <person name="Kodjabachian L."/>
            <person name="Le Bivic A."/>
            <person name="Borchiellini C."/>
            <person name="Claverie J.M."/>
            <person name="Renard E."/>
        </authorList>
    </citation>
    <scope>NUCLEOTIDE SEQUENCE [LARGE SCALE GENOMIC DNA]</scope>
    <source>
        <strain evidence="7">SPO-2</strain>
    </source>
</reference>
<dbReference type="GO" id="GO:0007031">
    <property type="term" value="P:peroxisome organization"/>
    <property type="evidence" value="ECO:0007669"/>
    <property type="project" value="TreeGrafter"/>
</dbReference>
<dbReference type="PANTHER" id="PTHR11384">
    <property type="entry name" value="ATP-BINDING CASSETTE, SUB-FAMILY D MEMBER"/>
    <property type="match status" value="1"/>
</dbReference>
<dbReference type="GO" id="GO:0042760">
    <property type="term" value="P:very long-chain fatty acid catabolic process"/>
    <property type="evidence" value="ECO:0007669"/>
    <property type="project" value="TreeGrafter"/>
</dbReference>
<organism evidence="7 8">
    <name type="scientific">Oopsacas minuta</name>
    <dbReference type="NCBI Taxonomy" id="111878"/>
    <lineage>
        <taxon>Eukaryota</taxon>
        <taxon>Metazoa</taxon>
        <taxon>Porifera</taxon>
        <taxon>Hexactinellida</taxon>
        <taxon>Hexasterophora</taxon>
        <taxon>Lyssacinosida</taxon>
        <taxon>Leucopsacidae</taxon>
        <taxon>Oopsacas</taxon>
    </lineage>
</organism>
<keyword evidence="7" id="KW-0547">Nucleotide-binding</keyword>
<evidence type="ECO:0000256" key="5">
    <source>
        <dbReference type="ARBA" id="ARBA00023136"/>
    </source>
</evidence>